<reference evidence="3" key="1">
    <citation type="journal article" date="2019" name="Int. J. Syst. Evol. Microbiol.">
        <title>The Global Catalogue of Microorganisms (GCM) 10K type strain sequencing project: providing services to taxonomists for standard genome sequencing and annotation.</title>
        <authorList>
            <consortium name="The Broad Institute Genomics Platform"/>
            <consortium name="The Broad Institute Genome Sequencing Center for Infectious Disease"/>
            <person name="Wu L."/>
            <person name="Ma J."/>
        </authorList>
    </citation>
    <scope>NUCLEOTIDE SEQUENCE [LARGE SCALE GENOMIC DNA]</scope>
    <source>
        <strain evidence="3">JCM 17217</strain>
    </source>
</reference>
<dbReference type="EMBL" id="BAABDI010000007">
    <property type="protein sequence ID" value="GAA3969917.1"/>
    <property type="molecule type" value="Genomic_DNA"/>
</dbReference>
<dbReference type="Gene3D" id="3.40.50.300">
    <property type="entry name" value="P-loop containing nucleotide triphosphate hydrolases"/>
    <property type="match status" value="1"/>
</dbReference>
<feature type="domain" description="NACHT" evidence="1">
    <location>
        <begin position="312"/>
        <end position="443"/>
    </location>
</feature>
<evidence type="ECO:0000313" key="3">
    <source>
        <dbReference type="Proteomes" id="UP001501556"/>
    </source>
</evidence>
<dbReference type="InterPro" id="IPR027417">
    <property type="entry name" value="P-loop_NTPase"/>
</dbReference>
<accession>A0ABP7PR92</accession>
<sequence length="1626" mass="186000">MELLPLYLLTPSTTAIAPPLTTNQQELPVEQLAWQDFERLCLRLVQAKAGVTASELYGIRGQDQQGIDIFVRKPSGTYATYQCKRCETLTPGALREIVELFLKGQWAAKSDEFVLCTTAALNTTQQQDEFEKLRDELAARGIGFSKWDKVQLPRLLKEYPPIVYDFFGREWVKLFNGPEAYERLHTEQQRLDANLVVKYRQELAAFYAVVFNHYDPGLTIPELYESPFLLQQRFIVPDVYEVTTSAAYSQLSTKPVADTVDDAVREQAQDMHTHRQQQRAGLLKPRHNSTEQYYRPAPKTRVRFEVQLVRHPRSIIIGDPGAGKSTLLRYLTLDLLSSSPTLETVARQLPGRLPVWLPFAYLTKQLTVNANYSLTELLHLWFSSMDKKHLADLVQLALQDERLLLLIDGVDEWNSLAAAEQTIAKIEIQASLRGVPVVYSSRPYGYKLLQERLLNVRQLELAPFSRPQQRAFVRNWYEQWLRAIGPGSTERAPAETNNFFAELDKSNDLKHLAENPLLLSILVAQKLRDSVLPRNKLRALQDITDYLVNKHPGKRQWEAGIVDEVRWDFELNDVFAELAFYIQGHSNDGAVAKTDAAHVVEGYLNRMMGYEPAKAKKLGREFVDLSANSIGILIEKSTEEVAFRHRQFQEYLAARYLYESDKEETRSLLQTYAAEQTWNQVLLTFFNLIPAKKTTDFTDFMAQVNYEGPDRAKAHYVRFLRYDICLRLPNSPNATAREALTQIQYEFEYEQDEAVKQLLLQLLLGAAENPKLKAQIFTYLNSYFPNVYPYNDYRTTALRAVPVELLSVPQKAFLVKALLNGNTATKLTASATLGRFLADEWVWEQVQALLNGPTRPDLLAFALNSVAASTGQPERQAAALAQVPTSVTGALLLFSTKLKVELKQHTEQDLLELLAGANGLENELDEELTSLLATGWPTDPLLLEACLAGVELLKTERSSLKKDLAWKLLFHGFHDHEQVIDWLVTELETQEYPLHALTNYQGWQYMVTYFRDSPRVVAAIDQWLLRVEGFRELEVAFACLVGRTPVAREYLLRILDTSVSPQWPMMALLDGWGDDPQVLDRLREYFRRDSPHKDSASHYVSQLFREETAEGVAILEKILFDRERYDRNRAVVPLVELDRDYFVRQLLGPFLEHELGLLSKELLGQYYNCLTTLVEQCHTDERVRALVFAEASQHDVYAVDLLIRYYPTATEVIDRLLAYSQPLAASYRLPMIEKLGERYLADEQSLQQLASFEQESDNLLRSEAAVQYFTGIKNAQPEIIRAICTRLAHIRYIGQETSRQIGFVGFLLLNDLPAYFALPKDSYTHEKPSPAFEFENRFNKHEPILLKVLVEHFDVLYAGIQRNFEVIADSYALAEPQRIWGALAKHSTVDSPTAPYLLNFVEQHADTITNPDLLAWLATAAPGSQVLKRIALRMLESYKREESAYAGEVIGQQFMAYADVRALVATIEDTFCDTGKIVAACIGWPDLPQLRALFEKAIATQEYIDHDAGFNLKFLFRDVPNIMAFLAQVVTHEKDMRYHHRYFIQPLLARIVRDEFLQDSLMEELGRTSDMACKVSYYALLTRTNAKAADLAKWKQAQQSYLSSRGYNIVENRSMSLSETLREIWY</sequence>
<dbReference type="Proteomes" id="UP001501556">
    <property type="component" value="Unassembled WGS sequence"/>
</dbReference>
<dbReference type="InterPro" id="IPR007111">
    <property type="entry name" value="NACHT_NTPase"/>
</dbReference>
<gene>
    <name evidence="2" type="ORF">GCM10022407_14780</name>
</gene>
<organism evidence="2 3">
    <name type="scientific">Hymenobacter antarcticus</name>
    <dbReference type="NCBI Taxonomy" id="486270"/>
    <lineage>
        <taxon>Bacteria</taxon>
        <taxon>Pseudomonadati</taxon>
        <taxon>Bacteroidota</taxon>
        <taxon>Cytophagia</taxon>
        <taxon>Cytophagales</taxon>
        <taxon>Hymenobacteraceae</taxon>
        <taxon>Hymenobacter</taxon>
    </lineage>
</organism>
<dbReference type="Pfam" id="PF05729">
    <property type="entry name" value="NACHT"/>
    <property type="match status" value="1"/>
</dbReference>
<proteinExistence type="predicted"/>
<dbReference type="RefSeq" id="WP_345122623.1">
    <property type="nucleotide sequence ID" value="NZ_BAABDI010000007.1"/>
</dbReference>
<comment type="caution">
    <text evidence="2">The sequence shown here is derived from an EMBL/GenBank/DDBJ whole genome shotgun (WGS) entry which is preliminary data.</text>
</comment>
<dbReference type="PANTHER" id="PTHR46312">
    <property type="entry name" value="NACHT DOMAIN-CONTAINING PROTEIN"/>
    <property type="match status" value="1"/>
</dbReference>
<keyword evidence="3" id="KW-1185">Reference proteome</keyword>
<evidence type="ECO:0000259" key="1">
    <source>
        <dbReference type="PROSITE" id="PS50837"/>
    </source>
</evidence>
<name>A0ABP7PR92_9BACT</name>
<dbReference type="SUPFAM" id="SSF52540">
    <property type="entry name" value="P-loop containing nucleoside triphosphate hydrolases"/>
    <property type="match status" value="1"/>
</dbReference>
<evidence type="ECO:0000313" key="2">
    <source>
        <dbReference type="EMBL" id="GAA3969917.1"/>
    </source>
</evidence>
<protein>
    <recommendedName>
        <fullName evidence="1">NACHT domain-containing protein</fullName>
    </recommendedName>
</protein>
<dbReference type="PANTHER" id="PTHR46312:SF2">
    <property type="entry name" value="NUCLEOTIDE-BINDING OLIGOMERIZATION DOMAIN-CONTAINING PROTEIN 2-LIKE"/>
    <property type="match status" value="1"/>
</dbReference>
<dbReference type="PROSITE" id="PS50837">
    <property type="entry name" value="NACHT"/>
    <property type="match status" value="1"/>
</dbReference>